<accession>X1K7S2</accession>
<protein>
    <submittedName>
        <fullName evidence="1">Uncharacterized protein</fullName>
    </submittedName>
</protein>
<reference evidence="1" key="1">
    <citation type="journal article" date="2014" name="Front. Microbiol.">
        <title>High frequency of phylogenetically diverse reductive dehalogenase-homologous genes in deep subseafloor sedimentary metagenomes.</title>
        <authorList>
            <person name="Kawai M."/>
            <person name="Futagami T."/>
            <person name="Toyoda A."/>
            <person name="Takaki Y."/>
            <person name="Nishi S."/>
            <person name="Hori S."/>
            <person name="Arai W."/>
            <person name="Tsubouchi T."/>
            <person name="Morono Y."/>
            <person name="Uchiyama I."/>
            <person name="Ito T."/>
            <person name="Fujiyama A."/>
            <person name="Inagaki F."/>
            <person name="Takami H."/>
        </authorList>
    </citation>
    <scope>NUCLEOTIDE SEQUENCE</scope>
    <source>
        <strain evidence="1">Expedition CK06-06</strain>
    </source>
</reference>
<name>X1K7S2_9ZZZZ</name>
<dbReference type="EMBL" id="BARU01043129">
    <property type="protein sequence ID" value="GAH78133.1"/>
    <property type="molecule type" value="Genomic_DNA"/>
</dbReference>
<gene>
    <name evidence="1" type="ORF">S03H2_66103</name>
</gene>
<organism evidence="1">
    <name type="scientific">marine sediment metagenome</name>
    <dbReference type="NCBI Taxonomy" id="412755"/>
    <lineage>
        <taxon>unclassified sequences</taxon>
        <taxon>metagenomes</taxon>
        <taxon>ecological metagenomes</taxon>
    </lineage>
</organism>
<dbReference type="AlphaFoldDB" id="X1K7S2"/>
<evidence type="ECO:0000313" key="1">
    <source>
        <dbReference type="EMBL" id="GAH78133.1"/>
    </source>
</evidence>
<proteinExistence type="predicted"/>
<comment type="caution">
    <text evidence="1">The sequence shown here is derived from an EMBL/GenBank/DDBJ whole genome shotgun (WGS) entry which is preliminary data.</text>
</comment>
<sequence>MEVVNLEGSKLKSIPKTILNNKSIKYFSCKAYLLTKEIKCWIQKEKLDKSGSSTFIKGFFFNYPIVG</sequence>